<dbReference type="PaxDb" id="3218-PP1S92_29V6.1"/>
<dbReference type="EnsemblPlants" id="Pp3c22_18570V3.3">
    <property type="protein sequence ID" value="Pp3c22_18570V3.3"/>
    <property type="gene ID" value="Pp3c22_18570"/>
</dbReference>
<evidence type="ECO:0000256" key="15">
    <source>
        <dbReference type="ARBA" id="ARBA00048740"/>
    </source>
</evidence>
<evidence type="ECO:0000256" key="3">
    <source>
        <dbReference type="ARBA" id="ARBA00004604"/>
    </source>
</evidence>
<dbReference type="RefSeq" id="XP_024361140.1">
    <property type="nucleotide sequence ID" value="XM_024505372.2"/>
</dbReference>
<dbReference type="SUPFAM" id="SSF53335">
    <property type="entry name" value="S-adenosyl-L-methionine-dependent methyltransferases"/>
    <property type="match status" value="1"/>
</dbReference>
<evidence type="ECO:0000256" key="10">
    <source>
        <dbReference type="ARBA" id="ARBA00023015"/>
    </source>
</evidence>
<evidence type="ECO:0000256" key="19">
    <source>
        <dbReference type="ARBA" id="ARBA00057179"/>
    </source>
</evidence>
<accession>A0A2K1IP14</accession>
<comment type="catalytic activity">
    <reaction evidence="16">
        <text>a 5'-end (N(2),N(7)-dimethyl 5'-triphosphoguanosine)-ribonucleoside in snRNA + S-adenosyl-L-methionine = a 5'-end (N(2),N(2),N(7)-trimethyl 5'-triphosphoguanosine)-ribonucleoside in snRNA + S-adenosyl-L-homocysteine + H(+)</text>
        <dbReference type="Rhea" id="RHEA:78479"/>
        <dbReference type="Rhea" id="RHEA-COMP:19087"/>
        <dbReference type="Rhea" id="RHEA-COMP:19089"/>
        <dbReference type="ChEBI" id="CHEBI:15378"/>
        <dbReference type="ChEBI" id="CHEBI:57856"/>
        <dbReference type="ChEBI" id="CHEBI:59789"/>
        <dbReference type="ChEBI" id="CHEBI:167623"/>
        <dbReference type="ChEBI" id="CHEBI:172880"/>
    </reaction>
    <physiologicalReaction direction="left-to-right" evidence="16">
        <dbReference type="Rhea" id="RHEA:78480"/>
    </physiologicalReaction>
</comment>
<feature type="domain" description="WW" evidence="24">
    <location>
        <begin position="165"/>
        <end position="193"/>
    </location>
</feature>
<feature type="region of interest" description="Disordered" evidence="23">
    <location>
        <begin position="77"/>
        <end position="104"/>
    </location>
</feature>
<evidence type="ECO:0000256" key="4">
    <source>
        <dbReference type="ARBA" id="ARBA00018517"/>
    </source>
</evidence>
<evidence type="ECO:0000256" key="18">
    <source>
        <dbReference type="ARBA" id="ARBA00049790"/>
    </source>
</evidence>
<evidence type="ECO:0000256" key="7">
    <source>
        <dbReference type="ARBA" id="ARBA00022603"/>
    </source>
</evidence>
<comment type="catalytic activity">
    <reaction evidence="17">
        <text>a 5'-end (N(7)-methyl 5'-triphosphoguanosine)-ribonucleoside in snRNA + S-adenosyl-L-methionine = a 5'-end (N(2),N(7)-dimethyl 5'-triphosphoguanosine)-ribonucleoside in snRNA + S-adenosyl-L-homocysteine + H(+)</text>
        <dbReference type="Rhea" id="RHEA:78471"/>
        <dbReference type="Rhea" id="RHEA-COMP:19085"/>
        <dbReference type="Rhea" id="RHEA-COMP:19087"/>
        <dbReference type="ChEBI" id="CHEBI:15378"/>
        <dbReference type="ChEBI" id="CHEBI:57856"/>
        <dbReference type="ChEBI" id="CHEBI:59789"/>
        <dbReference type="ChEBI" id="CHEBI:156461"/>
        <dbReference type="ChEBI" id="CHEBI:172880"/>
    </reaction>
    <physiologicalReaction direction="left-to-right" evidence="17">
        <dbReference type="Rhea" id="RHEA:78472"/>
    </physiologicalReaction>
</comment>
<keyword evidence="9" id="KW-0949">S-adenosyl-L-methionine</keyword>
<dbReference type="Gene3D" id="3.40.50.150">
    <property type="entry name" value="Vaccinia Virus protein VP39"/>
    <property type="match status" value="1"/>
</dbReference>
<keyword evidence="5" id="KW-0963">Cytoplasm</keyword>
<evidence type="ECO:0000256" key="5">
    <source>
        <dbReference type="ARBA" id="ARBA00022490"/>
    </source>
</evidence>
<sequence>MSDLPSPPPFLVTSVYFTDSSRPLYLSPCAPSGHESSSKESSKSDDEDADKELIRLMATLGLPTTFGTSLEVKPVKNRRKSKAATSRVVGTHYDSQASQAEDPRETVDVGHQIFKSGPQFNLKTHVKTAAEDSSSCNVDDLHLSEFNDISNVDNQHRRTFSKSFWEPCWDAEYQRYYYCNTHTWETTWEVPEGVEDYNANVLVESNENIDDTVVLVDQVHPYESNSLSVLGETPNSLRKGALSKQQEYVGSCANDTNDTSVCFTSQGRDLDQNLEGNSQGIERRLGASGAPLSTGVVVPSKASSYSELEPVDSPEGKVTIVEQSSVARTIVSEERMLDQDFERKCISTQDIGFMESTKVDLSDPIEIRTKISLSQRTHIRFADSDDDDENREVALFSSMENTESKDALNDVNNGIFPVDYPQLDFEAKNETVYESVDGENMIKTFEKRKRRRNTTRMLEKMPTEVWSGLAENLNSDSLEEMSERTAKYWYQRYRLFSRYDEGIKMDEEGWFSVTPECIAQHQASRMFSGGLIVDAFTGVGGNAIQFALRGDHVIAIDIDPLKIEYARHNAAIYGVVDHIEFIVGDFFKIAPNLKADSIFLSPPWGGPSYSDVEKFDLHTMIQPLDGFKLFQVAQAVAPNMALFLPRNVDLDQLAELSWLASPPLPCEVERNFIHEKLKAITAYYGDVACTEVSASQVAASHEATV</sequence>
<comment type="similarity">
    <text evidence="13">Belongs to the methyltransferase superfamily. Trimethylguanosine synthase family.</text>
</comment>
<comment type="subcellular location">
    <subcellularLocation>
        <location evidence="2">Cytoplasm</location>
    </subcellularLocation>
    <subcellularLocation>
        <location evidence="1">Nucleus</location>
        <location evidence="1">Cajal body</location>
    </subcellularLocation>
    <subcellularLocation>
        <location evidence="3">Nucleus</location>
        <location evidence="3">Nucleolus</location>
    </subcellularLocation>
</comment>
<comment type="catalytic activity">
    <reaction evidence="15">
        <text>a 5'-end (N(7)-methyl 5'-triphosphoguanosine)-ribonucleoside in snoRNA + S-adenosyl-L-methionine = a 5'-end (N(2),N(7)-dimethyl 5'-triphosphoguanosine)-ribonucleoside in snoRNA + S-adenosyl-L-homocysteine + H(+)</text>
        <dbReference type="Rhea" id="RHEA:78475"/>
        <dbReference type="Rhea" id="RHEA-COMP:19086"/>
        <dbReference type="Rhea" id="RHEA-COMP:19088"/>
        <dbReference type="ChEBI" id="CHEBI:15378"/>
        <dbReference type="ChEBI" id="CHEBI:57856"/>
        <dbReference type="ChEBI" id="CHEBI:59789"/>
        <dbReference type="ChEBI" id="CHEBI:156461"/>
        <dbReference type="ChEBI" id="CHEBI:172880"/>
    </reaction>
    <physiologicalReaction direction="left-to-right" evidence="15">
        <dbReference type="Rhea" id="RHEA:78476"/>
    </physiologicalReaction>
</comment>
<comment type="function">
    <text evidence="19">Catalyzes the 2 serial methylation steps for the conversion of the 7-monomethylguanosine (m(7)G) caps of snRNAs and snoRNAs to a 2,2,7-trimethylguanosine (m(2,2,7)G) cap structure. The enzyme is specific for guanine, and N7 methylation must precede N2 methylation. Hypermethylation of the m7G cap of U snRNAs leads to their concentration in nuclear foci, their colocalization with coilin and the formation of canonical Cajal bodies (CBs). Plays a role in transcriptional regulation.</text>
</comment>
<dbReference type="Pfam" id="PF09445">
    <property type="entry name" value="Methyltransf_15"/>
    <property type="match status" value="1"/>
</dbReference>
<dbReference type="Gramene" id="Pp3c22_18570V3.1">
    <property type="protein sequence ID" value="Pp3c22_18570V3.1"/>
    <property type="gene ID" value="Pp3c22_18570"/>
</dbReference>
<evidence type="ECO:0000256" key="22">
    <source>
        <dbReference type="ARBA" id="ARBA00081504"/>
    </source>
</evidence>
<dbReference type="PANTHER" id="PTHR14741:SF32">
    <property type="entry name" value="TRIMETHYLGUANOSINE SYNTHASE"/>
    <property type="match status" value="1"/>
</dbReference>
<organism evidence="25">
    <name type="scientific">Physcomitrium patens</name>
    <name type="common">Spreading-leaved earth moss</name>
    <name type="synonym">Physcomitrella patens</name>
    <dbReference type="NCBI Taxonomy" id="3218"/>
    <lineage>
        <taxon>Eukaryota</taxon>
        <taxon>Viridiplantae</taxon>
        <taxon>Streptophyta</taxon>
        <taxon>Embryophyta</taxon>
        <taxon>Bryophyta</taxon>
        <taxon>Bryophytina</taxon>
        <taxon>Bryopsida</taxon>
        <taxon>Funariidae</taxon>
        <taxon>Funariales</taxon>
        <taxon>Funariaceae</taxon>
        <taxon>Physcomitrium</taxon>
    </lineage>
</organism>
<dbReference type="GeneID" id="112275215"/>
<comment type="catalytic activity">
    <reaction evidence="14">
        <text>a 5'-end (N(2),N(7)-dimethyl 5'-triphosphoguanosine)-ribonucleoside in snoRNA + S-adenosyl-L-methionine = a 5'-end (N(2),N(2),N(7)-trimethyl 5'-triphosphoguanosine)-ribonucleoside in snoRNA + S-adenosyl-L-homocysteine + H(+)</text>
        <dbReference type="Rhea" id="RHEA:78507"/>
        <dbReference type="Rhea" id="RHEA-COMP:19088"/>
        <dbReference type="Rhea" id="RHEA-COMP:19090"/>
        <dbReference type="ChEBI" id="CHEBI:15378"/>
        <dbReference type="ChEBI" id="CHEBI:57856"/>
        <dbReference type="ChEBI" id="CHEBI:59789"/>
        <dbReference type="ChEBI" id="CHEBI:167623"/>
        <dbReference type="ChEBI" id="CHEBI:172880"/>
    </reaction>
    <physiologicalReaction direction="left-to-right" evidence="14">
        <dbReference type="Rhea" id="RHEA:78508"/>
    </physiologicalReaction>
</comment>
<evidence type="ECO:0000313" key="25">
    <source>
        <dbReference type="EMBL" id="PNR30998.1"/>
    </source>
</evidence>
<keyword evidence="11" id="KW-0804">Transcription</keyword>
<dbReference type="InterPro" id="IPR029063">
    <property type="entry name" value="SAM-dependent_MTases_sf"/>
</dbReference>
<feature type="region of interest" description="Disordered" evidence="23">
    <location>
        <begin position="27"/>
        <end position="50"/>
    </location>
</feature>
<keyword evidence="12" id="KW-0539">Nucleus</keyword>
<evidence type="ECO:0000256" key="14">
    <source>
        <dbReference type="ARBA" id="ARBA00047418"/>
    </source>
</evidence>
<reference evidence="25 27" key="2">
    <citation type="journal article" date="2018" name="Plant J.">
        <title>The Physcomitrella patens chromosome-scale assembly reveals moss genome structure and evolution.</title>
        <authorList>
            <person name="Lang D."/>
            <person name="Ullrich K.K."/>
            <person name="Murat F."/>
            <person name="Fuchs J."/>
            <person name="Jenkins J."/>
            <person name="Haas F.B."/>
            <person name="Piednoel M."/>
            <person name="Gundlach H."/>
            <person name="Van Bel M."/>
            <person name="Meyberg R."/>
            <person name="Vives C."/>
            <person name="Morata J."/>
            <person name="Symeonidi A."/>
            <person name="Hiss M."/>
            <person name="Muchero W."/>
            <person name="Kamisugi Y."/>
            <person name="Saleh O."/>
            <person name="Blanc G."/>
            <person name="Decker E.L."/>
            <person name="van Gessel N."/>
            <person name="Grimwood J."/>
            <person name="Hayes R.D."/>
            <person name="Graham S.W."/>
            <person name="Gunter L.E."/>
            <person name="McDaniel S.F."/>
            <person name="Hoernstein S.N.W."/>
            <person name="Larsson A."/>
            <person name="Li F.W."/>
            <person name="Perroud P.F."/>
            <person name="Phillips J."/>
            <person name="Ranjan P."/>
            <person name="Rokshar D.S."/>
            <person name="Rothfels C.J."/>
            <person name="Schneider L."/>
            <person name="Shu S."/>
            <person name="Stevenson D.W."/>
            <person name="Thummler F."/>
            <person name="Tillich M."/>
            <person name="Villarreal Aguilar J.C."/>
            <person name="Widiez T."/>
            <person name="Wong G.K."/>
            <person name="Wymore A."/>
            <person name="Zhang Y."/>
            <person name="Zimmer A.D."/>
            <person name="Quatrano R.S."/>
            <person name="Mayer K.F.X."/>
            <person name="Goodstein D."/>
            <person name="Casacuberta J.M."/>
            <person name="Vandepoele K."/>
            <person name="Reski R."/>
            <person name="Cuming A.C."/>
            <person name="Tuskan G.A."/>
            <person name="Maumus F."/>
            <person name="Salse J."/>
            <person name="Schmutz J."/>
            <person name="Rensing S.A."/>
        </authorList>
    </citation>
    <scope>NUCLEOTIDE SEQUENCE [LARGE SCALE GENOMIC DNA]</scope>
    <source>
        <strain evidence="26 27">cv. Gransden 2004</strain>
    </source>
</reference>
<evidence type="ECO:0000256" key="8">
    <source>
        <dbReference type="ARBA" id="ARBA00022679"/>
    </source>
</evidence>
<evidence type="ECO:0000256" key="11">
    <source>
        <dbReference type="ARBA" id="ARBA00023163"/>
    </source>
</evidence>
<dbReference type="PROSITE" id="PS50020">
    <property type="entry name" value="WW_DOMAIN_2"/>
    <property type="match status" value="1"/>
</dbReference>
<dbReference type="FunFam" id="3.40.50.150:FF:000066">
    <property type="entry name" value="Trimethylguanosine synthase 1"/>
    <property type="match status" value="1"/>
</dbReference>
<evidence type="ECO:0000256" key="16">
    <source>
        <dbReference type="ARBA" id="ARBA00048763"/>
    </source>
</evidence>
<dbReference type="EnsemblPlants" id="Pp3c22_18570V3.1">
    <property type="protein sequence ID" value="Pp3c22_18570V3.1"/>
    <property type="gene ID" value="Pp3c22_18570"/>
</dbReference>
<evidence type="ECO:0000256" key="1">
    <source>
        <dbReference type="ARBA" id="ARBA00004408"/>
    </source>
</evidence>
<dbReference type="GO" id="GO:0005737">
    <property type="term" value="C:cytoplasm"/>
    <property type="evidence" value="ECO:0007669"/>
    <property type="project" value="UniProtKB-SubCell"/>
</dbReference>
<dbReference type="AlphaFoldDB" id="A0A2K1IP14"/>
<dbReference type="InterPro" id="IPR036020">
    <property type="entry name" value="WW_dom_sf"/>
</dbReference>
<dbReference type="InterPro" id="IPR019012">
    <property type="entry name" value="RNA_cap_Gua-N2-MeTrfase"/>
</dbReference>
<dbReference type="GO" id="GO:0015030">
    <property type="term" value="C:Cajal body"/>
    <property type="evidence" value="ECO:0007669"/>
    <property type="project" value="UniProtKB-SubCell"/>
</dbReference>
<dbReference type="Proteomes" id="UP000006727">
    <property type="component" value="Chromosome 22"/>
</dbReference>
<evidence type="ECO:0000256" key="2">
    <source>
        <dbReference type="ARBA" id="ARBA00004496"/>
    </source>
</evidence>
<evidence type="ECO:0000259" key="24">
    <source>
        <dbReference type="PROSITE" id="PS50020"/>
    </source>
</evidence>
<keyword evidence="27" id="KW-1185">Reference proteome</keyword>
<gene>
    <name evidence="26" type="primary">LOC112275215</name>
    <name evidence="25" type="ORF">PHYPA_027314</name>
</gene>
<keyword evidence="6" id="KW-0597">Phosphoprotein</keyword>
<keyword evidence="7" id="KW-0489">Methyltransferase</keyword>
<evidence type="ECO:0000256" key="20">
    <source>
        <dbReference type="ARBA" id="ARBA00064494"/>
    </source>
</evidence>
<dbReference type="PANTHER" id="PTHR14741">
    <property type="entry name" value="S-ADENOSYLMETHIONINE-DEPENDENT METHYLTRANSFERASE RELATED"/>
    <property type="match status" value="1"/>
</dbReference>
<dbReference type="CDD" id="cd00201">
    <property type="entry name" value="WW"/>
    <property type="match status" value="1"/>
</dbReference>
<evidence type="ECO:0000256" key="21">
    <source>
        <dbReference type="ARBA" id="ARBA00079339"/>
    </source>
</evidence>
<dbReference type="Gramene" id="Pp3c22_18570V3.3">
    <property type="protein sequence ID" value="Pp3c22_18570V3.3"/>
    <property type="gene ID" value="Pp3c22_18570"/>
</dbReference>
<keyword evidence="10" id="KW-0805">Transcription regulation</keyword>
<evidence type="ECO:0000313" key="26">
    <source>
        <dbReference type="EnsemblPlants" id="Pp3c22_18570V3.1"/>
    </source>
</evidence>
<evidence type="ECO:0000256" key="17">
    <source>
        <dbReference type="ARBA" id="ARBA00049075"/>
    </source>
</evidence>
<dbReference type="GO" id="GO:0005730">
    <property type="term" value="C:nucleolus"/>
    <property type="evidence" value="ECO:0007669"/>
    <property type="project" value="UniProtKB-SubCell"/>
</dbReference>
<evidence type="ECO:0000256" key="23">
    <source>
        <dbReference type="SAM" id="MobiDB-lite"/>
    </source>
</evidence>
<protein>
    <recommendedName>
        <fullName evidence="4">Trimethylguanosine synthase</fullName>
    </recommendedName>
    <alternativeName>
        <fullName evidence="18">Cap-specific guanine-N(2) methyltransferase</fullName>
    </alternativeName>
    <alternativeName>
        <fullName evidence="21">Nuclear receptor coactivator 6-interacting protein</fullName>
    </alternativeName>
    <alternativeName>
        <fullName evidence="22">PRIP-interacting protein with methyltransferase motif</fullName>
    </alternativeName>
</protein>
<evidence type="ECO:0000256" key="9">
    <source>
        <dbReference type="ARBA" id="ARBA00022691"/>
    </source>
</evidence>
<name>A0A2K1IP14_PHYPA</name>
<keyword evidence="8" id="KW-0808">Transferase</keyword>
<reference evidence="26" key="3">
    <citation type="submission" date="2020-12" db="UniProtKB">
        <authorList>
            <consortium name="EnsemblPlants"/>
        </authorList>
    </citation>
    <scope>IDENTIFICATION</scope>
</reference>
<dbReference type="GO" id="GO:0005634">
    <property type="term" value="C:nucleus"/>
    <property type="evidence" value="ECO:0000318"/>
    <property type="project" value="GO_Central"/>
</dbReference>
<dbReference type="EMBL" id="ABEU02000022">
    <property type="protein sequence ID" value="PNR30998.1"/>
    <property type="molecule type" value="Genomic_DNA"/>
</dbReference>
<evidence type="ECO:0000256" key="12">
    <source>
        <dbReference type="ARBA" id="ARBA00023242"/>
    </source>
</evidence>
<evidence type="ECO:0000256" key="6">
    <source>
        <dbReference type="ARBA" id="ARBA00022553"/>
    </source>
</evidence>
<comment type="subunit">
    <text evidence="20">May form homooligomers. Interacts with CREBBP/CBP, EED/WAIT1, EP300/P300, NCOA6/PRIP, PPARBP/PBP and SMN.</text>
</comment>
<dbReference type="GO" id="GO:0036261">
    <property type="term" value="P:7-methylguanosine cap hypermethylation"/>
    <property type="evidence" value="ECO:0000318"/>
    <property type="project" value="GO_Central"/>
</dbReference>
<dbReference type="InterPro" id="IPR001202">
    <property type="entry name" value="WW_dom"/>
</dbReference>
<reference evidence="25 27" key="1">
    <citation type="journal article" date="2008" name="Science">
        <title>The Physcomitrella genome reveals evolutionary insights into the conquest of land by plants.</title>
        <authorList>
            <person name="Rensing S."/>
            <person name="Lang D."/>
            <person name="Zimmer A."/>
            <person name="Terry A."/>
            <person name="Salamov A."/>
            <person name="Shapiro H."/>
            <person name="Nishiyama T."/>
            <person name="Perroud P.-F."/>
            <person name="Lindquist E."/>
            <person name="Kamisugi Y."/>
            <person name="Tanahashi T."/>
            <person name="Sakakibara K."/>
            <person name="Fujita T."/>
            <person name="Oishi K."/>
            <person name="Shin-I T."/>
            <person name="Kuroki Y."/>
            <person name="Toyoda A."/>
            <person name="Suzuki Y."/>
            <person name="Hashimoto A."/>
            <person name="Yamaguchi K."/>
            <person name="Sugano A."/>
            <person name="Kohara Y."/>
            <person name="Fujiyama A."/>
            <person name="Anterola A."/>
            <person name="Aoki S."/>
            <person name="Ashton N."/>
            <person name="Barbazuk W.B."/>
            <person name="Barker E."/>
            <person name="Bennetzen J."/>
            <person name="Bezanilla M."/>
            <person name="Blankenship R."/>
            <person name="Cho S.H."/>
            <person name="Dutcher S."/>
            <person name="Estelle M."/>
            <person name="Fawcett J.A."/>
            <person name="Gundlach H."/>
            <person name="Hanada K."/>
            <person name="Heyl A."/>
            <person name="Hicks K.A."/>
            <person name="Hugh J."/>
            <person name="Lohr M."/>
            <person name="Mayer K."/>
            <person name="Melkozernov A."/>
            <person name="Murata T."/>
            <person name="Nelson D."/>
            <person name="Pils B."/>
            <person name="Prigge M."/>
            <person name="Reiss B."/>
            <person name="Renner T."/>
            <person name="Rombauts S."/>
            <person name="Rushton P."/>
            <person name="Sanderfoot A."/>
            <person name="Schween G."/>
            <person name="Shiu S.-H."/>
            <person name="Stueber K."/>
            <person name="Theodoulou F.L."/>
            <person name="Tu H."/>
            <person name="Van de Peer Y."/>
            <person name="Verrier P.J."/>
            <person name="Waters E."/>
            <person name="Wood A."/>
            <person name="Yang L."/>
            <person name="Cove D."/>
            <person name="Cuming A."/>
            <person name="Hasebe M."/>
            <person name="Lucas S."/>
            <person name="Mishler D.B."/>
            <person name="Reski R."/>
            <person name="Grigoriev I."/>
            <person name="Quatrano R.S."/>
            <person name="Boore J.L."/>
        </authorList>
    </citation>
    <scope>NUCLEOTIDE SEQUENCE [LARGE SCALE GENOMIC DNA]</scope>
    <source>
        <strain evidence="26 27">cv. Gransden 2004</strain>
    </source>
</reference>
<dbReference type="Gene3D" id="2.20.70.10">
    <property type="match status" value="1"/>
</dbReference>
<proteinExistence type="inferred from homology"/>
<dbReference type="STRING" id="3218.A0A2K1IP14"/>
<dbReference type="CDD" id="cd02440">
    <property type="entry name" value="AdoMet_MTases"/>
    <property type="match status" value="1"/>
</dbReference>
<dbReference type="SUPFAM" id="SSF51045">
    <property type="entry name" value="WW domain"/>
    <property type="match status" value="1"/>
</dbReference>
<dbReference type="PROSITE" id="PS01159">
    <property type="entry name" value="WW_DOMAIN_1"/>
    <property type="match status" value="1"/>
</dbReference>
<evidence type="ECO:0000256" key="13">
    <source>
        <dbReference type="ARBA" id="ARBA00025783"/>
    </source>
</evidence>
<dbReference type="GO" id="GO:0071164">
    <property type="term" value="F:RNA cap trimethylguanosine synthase activity"/>
    <property type="evidence" value="ECO:0000318"/>
    <property type="project" value="GO_Central"/>
</dbReference>
<evidence type="ECO:0000313" key="27">
    <source>
        <dbReference type="Proteomes" id="UP000006727"/>
    </source>
</evidence>